<dbReference type="STRING" id="1511.CLOST_1514"/>
<evidence type="ECO:0000313" key="2">
    <source>
        <dbReference type="Proteomes" id="UP000007041"/>
    </source>
</evidence>
<name>E3PRY0_ACESD</name>
<evidence type="ECO:0000313" key="1">
    <source>
        <dbReference type="EMBL" id="CBH21634.1"/>
    </source>
</evidence>
<reference evidence="2" key="1">
    <citation type="journal article" date="2010" name="BMC Genomics">
        <title>Clostridium sticklandii, a specialist in amino acid degradation:revisiting its metabolism through its genome sequence.</title>
        <authorList>
            <person name="Fonknechten N."/>
            <person name="Chaussonnerie S."/>
            <person name="Tricot S."/>
            <person name="Lajus A."/>
            <person name="Andreesen J.R."/>
            <person name="Perchat N."/>
            <person name="Pelletier E."/>
            <person name="Gouyvenoux M."/>
            <person name="Barbe V."/>
            <person name="Salanoubat M."/>
            <person name="Le Paslier D."/>
            <person name="Weissenbach J."/>
            <person name="Cohen G.N."/>
            <person name="Kreimeyer A."/>
        </authorList>
    </citation>
    <scope>NUCLEOTIDE SEQUENCE [LARGE SCALE GENOMIC DNA]</scope>
    <source>
        <strain evidence="2">ATCC 12662 / DSM 519 / JCM 1433 / CCUG 9281 / NCIMB 10654 / HF</strain>
    </source>
</reference>
<dbReference type="HOGENOM" id="CLU_1802805_0_0_9"/>
<keyword evidence="2" id="KW-1185">Reference proteome</keyword>
<dbReference type="BioCyc" id="CSTI499177:GJE9-1566-MONOMER"/>
<accession>E3PRY0</accession>
<dbReference type="RefSeq" id="WP_013361727.1">
    <property type="nucleotide sequence ID" value="NC_014614.1"/>
</dbReference>
<dbReference type="AlphaFoldDB" id="E3PRY0"/>
<dbReference type="EMBL" id="FP565809">
    <property type="protein sequence ID" value="CBH21634.1"/>
    <property type="molecule type" value="Genomic_DNA"/>
</dbReference>
<dbReference type="GeneID" id="35559613"/>
<dbReference type="KEGG" id="cst:CLOST_1514"/>
<dbReference type="Proteomes" id="UP000007041">
    <property type="component" value="Chromosome"/>
</dbReference>
<protein>
    <submittedName>
        <fullName evidence="1">Uncharacterized protein</fullName>
    </submittedName>
</protein>
<sequence length="143" mass="15161">MARGMTKKGLNSNSINIGTITTSSNKVSAEGSGEYRGMLKTATFGIMSKPKVGQNLIITKPYSDPNMALASDVVLDEEIKVKDKVSGALKPVSDVTLEEGETLLYSEGGATIKLCNDGRIILNRKLVIKPDGTTEILSGDDAL</sequence>
<proteinExistence type="predicted"/>
<organism evidence="1 2">
    <name type="scientific">Acetoanaerobium sticklandii (strain ATCC 12662 / DSM 519 / JCM 1433 / CCUG 9281 / NCIMB 10654 / HF)</name>
    <name type="common">Clostridium sticklandii</name>
    <dbReference type="NCBI Taxonomy" id="499177"/>
    <lineage>
        <taxon>Bacteria</taxon>
        <taxon>Bacillati</taxon>
        <taxon>Bacillota</taxon>
        <taxon>Clostridia</taxon>
        <taxon>Peptostreptococcales</taxon>
        <taxon>Filifactoraceae</taxon>
        <taxon>Acetoanaerobium</taxon>
    </lineage>
</organism>
<gene>
    <name evidence="1" type="ordered locus">CLOST_1514</name>
</gene>